<dbReference type="EMBL" id="CAJRAY010000026">
    <property type="protein sequence ID" value="CAG5082785.1"/>
    <property type="molecule type" value="Genomic_DNA"/>
</dbReference>
<dbReference type="Gene3D" id="3.40.50.10310">
    <property type="entry name" value="Creatininase"/>
    <property type="match status" value="1"/>
</dbReference>
<dbReference type="PANTHER" id="PTHR35005">
    <property type="entry name" value="3-DEHYDRO-SCYLLO-INOSOSE HYDROLASE"/>
    <property type="match status" value="1"/>
</dbReference>
<evidence type="ECO:0000256" key="5">
    <source>
        <dbReference type="ARBA" id="ARBA00024029"/>
    </source>
</evidence>
<dbReference type="Proteomes" id="UP000681526">
    <property type="component" value="Unassembled WGS sequence"/>
</dbReference>
<evidence type="ECO:0000256" key="2">
    <source>
        <dbReference type="ARBA" id="ARBA00022723"/>
    </source>
</evidence>
<dbReference type="Pfam" id="PF02633">
    <property type="entry name" value="Creatininase"/>
    <property type="match status" value="1"/>
</dbReference>
<dbReference type="InterPro" id="IPR003785">
    <property type="entry name" value="Creatininase/forma_Hydrolase"/>
</dbReference>
<keyword evidence="4" id="KW-0862">Zinc</keyword>
<keyword evidence="7" id="KW-1185">Reference proteome</keyword>
<keyword evidence="2" id="KW-0479">Metal-binding</keyword>
<comment type="caution">
    <text evidence="6">The sequence shown here is derived from an EMBL/GenBank/DDBJ whole genome shotgun (WGS) entry which is preliminary data.</text>
</comment>
<evidence type="ECO:0000313" key="6">
    <source>
        <dbReference type="EMBL" id="CAG5082785.1"/>
    </source>
</evidence>
<comment type="similarity">
    <text evidence="5">Belongs to the creatininase superfamily.</text>
</comment>
<dbReference type="GO" id="GO:0047789">
    <property type="term" value="F:creatininase activity"/>
    <property type="evidence" value="ECO:0007669"/>
    <property type="project" value="UniProtKB-EC"/>
</dbReference>
<evidence type="ECO:0000256" key="4">
    <source>
        <dbReference type="ARBA" id="ARBA00022833"/>
    </source>
</evidence>
<gene>
    <name evidence="6" type="primary">Txxe 1350-SEC0026</name>
    <name evidence="6" type="ORF">TXXE_06370</name>
</gene>
<keyword evidence="3 6" id="KW-0378">Hydrolase</keyword>
<dbReference type="InterPro" id="IPR024087">
    <property type="entry name" value="Creatininase-like_sf"/>
</dbReference>
<dbReference type="PANTHER" id="PTHR35005:SF1">
    <property type="entry name" value="2-AMINO-5-FORMYLAMINO-6-RIBOSYLAMINOPYRIMIDIN-4(3H)-ONE 5'-MONOPHOSPHATE DEFORMYLASE"/>
    <property type="match status" value="1"/>
</dbReference>
<name>A0ABM8V2B4_THEXY</name>
<evidence type="ECO:0000313" key="7">
    <source>
        <dbReference type="Proteomes" id="UP000681526"/>
    </source>
</evidence>
<dbReference type="EC" id="3.5.2.10" evidence="6"/>
<organism evidence="6 7">
    <name type="scientific">Thermobacillus xylanilyticus</name>
    <dbReference type="NCBI Taxonomy" id="76633"/>
    <lineage>
        <taxon>Bacteria</taxon>
        <taxon>Bacillati</taxon>
        <taxon>Bacillota</taxon>
        <taxon>Bacilli</taxon>
        <taxon>Bacillales</taxon>
        <taxon>Paenibacillaceae</taxon>
        <taxon>Thermobacillus</taxon>
    </lineage>
</organism>
<protein>
    <submittedName>
        <fullName evidence="6">Creatininase</fullName>
        <ecNumber evidence="6">3.5.2.10</ecNumber>
    </submittedName>
</protein>
<sequence>MRRYEGRTWNERFLPRLSTAEIAALDRERSLLVLPIASVEQHGGHLPVFTDSLLNEGLIEGAVAKLPPDAAVWVLPPLYYGKSTEHCGFSGTFSLSTETLLAVLRDLLAGAGGDGWRKLLIVNSHGGNPEVLALAARDARAAYGLKVFVVSTGDLYTHEAFPERELHYGIHGGALETSIMLSLKPEWVRQDQYRAEYPVEVERSHFKLGGAVTFGWLTSDVSETGVIGDPTLASADLGREIYGRVCSRLADMMLELLE</sequence>
<accession>A0ABM8V2B4</accession>
<evidence type="ECO:0000256" key="3">
    <source>
        <dbReference type="ARBA" id="ARBA00022801"/>
    </source>
</evidence>
<evidence type="ECO:0000256" key="1">
    <source>
        <dbReference type="ARBA" id="ARBA00001947"/>
    </source>
</evidence>
<dbReference type="RefSeq" id="WP_213483911.1">
    <property type="nucleotide sequence ID" value="NZ_CAJRAY010000026.1"/>
</dbReference>
<reference evidence="6 7" key="1">
    <citation type="submission" date="2021-04" db="EMBL/GenBank/DDBJ databases">
        <authorList>
            <person name="Rakotoarivonina H."/>
        </authorList>
    </citation>
    <scope>NUCLEOTIDE SEQUENCE [LARGE SCALE GENOMIC DNA]</scope>
    <source>
        <strain evidence="6 7">XE</strain>
    </source>
</reference>
<comment type="cofactor">
    <cofactor evidence="1">
        <name>Zn(2+)</name>
        <dbReference type="ChEBI" id="CHEBI:29105"/>
    </cofactor>
</comment>
<proteinExistence type="inferred from homology"/>
<dbReference type="SUPFAM" id="SSF102215">
    <property type="entry name" value="Creatininase"/>
    <property type="match status" value="1"/>
</dbReference>